<dbReference type="CDD" id="cd05402">
    <property type="entry name" value="NT_PAP_TUTase"/>
    <property type="match status" value="1"/>
</dbReference>
<dbReference type="InterPro" id="IPR043519">
    <property type="entry name" value="NT_sf"/>
</dbReference>
<feature type="region of interest" description="Disordered" evidence="1">
    <location>
        <begin position="332"/>
        <end position="357"/>
    </location>
</feature>
<dbReference type="OMA" id="RIQSEIF"/>
<feature type="compositionally biased region" description="Basic and acidic residues" evidence="1">
    <location>
        <begin position="332"/>
        <end position="344"/>
    </location>
</feature>
<dbReference type="GO" id="GO:0005730">
    <property type="term" value="C:nucleolus"/>
    <property type="evidence" value="ECO:0007669"/>
    <property type="project" value="TreeGrafter"/>
</dbReference>
<dbReference type="GO" id="GO:1990817">
    <property type="term" value="F:poly(A) RNA polymerase activity"/>
    <property type="evidence" value="ECO:0007669"/>
    <property type="project" value="InterPro"/>
</dbReference>
<dbReference type="SUPFAM" id="SSF81301">
    <property type="entry name" value="Nucleotidyltransferase"/>
    <property type="match status" value="1"/>
</dbReference>
<dbReference type="GO" id="GO:0031499">
    <property type="term" value="C:TRAMP complex"/>
    <property type="evidence" value="ECO:0007669"/>
    <property type="project" value="TreeGrafter"/>
</dbReference>
<evidence type="ECO:0000313" key="4">
    <source>
        <dbReference type="Proteomes" id="UP000006911"/>
    </source>
</evidence>
<feature type="domain" description="Poly(A) RNA polymerase mitochondrial-like central palm" evidence="2">
    <location>
        <begin position="4"/>
        <end position="137"/>
    </location>
</feature>
<dbReference type="AlphaFoldDB" id="D5G7R4"/>
<keyword evidence="4" id="KW-1185">Reference proteome</keyword>
<evidence type="ECO:0000313" key="3">
    <source>
        <dbReference type="EMBL" id="CAZ80557.1"/>
    </source>
</evidence>
<dbReference type="InParanoid" id="D5G7R4"/>
<feature type="region of interest" description="Disordered" evidence="1">
    <location>
        <begin position="417"/>
        <end position="441"/>
    </location>
</feature>
<evidence type="ECO:0000259" key="2">
    <source>
        <dbReference type="Pfam" id="PF22600"/>
    </source>
</evidence>
<dbReference type="Gene3D" id="1.10.1410.10">
    <property type="match status" value="1"/>
</dbReference>
<feature type="compositionally biased region" description="Basic and acidic residues" evidence="1">
    <location>
        <begin position="481"/>
        <end position="496"/>
    </location>
</feature>
<name>D5G7R4_TUBMM</name>
<dbReference type="PANTHER" id="PTHR23092">
    <property type="entry name" value="POLY(A) RNA POLYMERASE"/>
    <property type="match status" value="1"/>
</dbReference>
<dbReference type="KEGG" id="tml:GSTUM_00004689001"/>
<dbReference type="GO" id="GO:0031123">
    <property type="term" value="P:RNA 3'-end processing"/>
    <property type="evidence" value="ECO:0007669"/>
    <property type="project" value="TreeGrafter"/>
</dbReference>
<dbReference type="GO" id="GO:0003729">
    <property type="term" value="F:mRNA binding"/>
    <property type="evidence" value="ECO:0007669"/>
    <property type="project" value="TreeGrafter"/>
</dbReference>
<dbReference type="eggNOG" id="KOG1906">
    <property type="taxonomic scope" value="Eukaryota"/>
</dbReference>
<feature type="region of interest" description="Disordered" evidence="1">
    <location>
        <begin position="458"/>
        <end position="511"/>
    </location>
</feature>
<dbReference type="GO" id="GO:0043634">
    <property type="term" value="P:polyadenylation-dependent ncRNA catabolic process"/>
    <property type="evidence" value="ECO:0007669"/>
    <property type="project" value="TreeGrafter"/>
</dbReference>
<dbReference type="Gene3D" id="3.30.460.10">
    <property type="entry name" value="Beta Polymerase, domain 2"/>
    <property type="match status" value="1"/>
</dbReference>
<dbReference type="SUPFAM" id="SSF81631">
    <property type="entry name" value="PAP/OAS1 substrate-binding domain"/>
    <property type="match status" value="1"/>
</dbReference>
<feature type="compositionally biased region" description="Basic residues" evidence="1">
    <location>
        <begin position="465"/>
        <end position="479"/>
    </location>
</feature>
<evidence type="ECO:0000256" key="1">
    <source>
        <dbReference type="SAM" id="MobiDB-lite"/>
    </source>
</evidence>
<gene>
    <name evidence="3" type="ORF">GSTUM_00004689001</name>
</gene>
<organism evidence="3 4">
    <name type="scientific">Tuber melanosporum (strain Mel28)</name>
    <name type="common">Perigord black truffle</name>
    <dbReference type="NCBI Taxonomy" id="656061"/>
    <lineage>
        <taxon>Eukaryota</taxon>
        <taxon>Fungi</taxon>
        <taxon>Dikarya</taxon>
        <taxon>Ascomycota</taxon>
        <taxon>Pezizomycotina</taxon>
        <taxon>Pezizomycetes</taxon>
        <taxon>Pezizales</taxon>
        <taxon>Tuberaceae</taxon>
        <taxon>Tuber</taxon>
    </lineage>
</organism>
<proteinExistence type="predicted"/>
<dbReference type="GO" id="GO:0010605">
    <property type="term" value="P:negative regulation of macromolecule metabolic process"/>
    <property type="evidence" value="ECO:0007669"/>
    <property type="project" value="UniProtKB-ARBA"/>
</dbReference>
<dbReference type="Proteomes" id="UP000006911">
    <property type="component" value="Unassembled WGS sequence"/>
</dbReference>
<sequence>MTDRLASFVTRLCLSSEVIAGRGASIVRQRCVVHSIWPRASCYPVGSFQTRTSLKNSDVDLLVSIPGQSDEHKCMVEAATRMREAIIGRRIAEPRNCTVIGGAKVPILTYTDEKVTPPLKFDISFQKENAVRNTAYLVQTFDERPFMRDLVILMKYWLRERRLNEVYKGGLGSYAVSLTVIGFFNVNRRTLIPRDYQALITGSRHDMFVEYLKFWTRWKYNEDILVPDPGIIQKMAPGKRKRLPFMLRMVDPTDPDNDVGKAAYKIPKVITAMKKLRHGMENLGPDTGVSELDKLLSGTLGEKERYLKEKFHQDRNDRKMFRQMQKRIEEVERKAVKSGREGKSVKKSLARMRASRDEFARRRPALAAEFARPEPLPEDTGAPVHDPPGPGYDFDLDTLMIGPVEKEVSRWIPKEPTEAKSQNDETLTPIMSGGKSPEQLQLERAKHIATIEAKRVRREKTLQKRHEKLLKKKEKKAQKKIAAEKKLLEGEEELAKRPKASKVAAEKEAGN</sequence>
<dbReference type="InterPro" id="IPR045862">
    <property type="entry name" value="Trf4-like"/>
</dbReference>
<dbReference type="RefSeq" id="XP_002836366.1">
    <property type="nucleotide sequence ID" value="XM_002836320.1"/>
</dbReference>
<reference evidence="3 4" key="1">
    <citation type="journal article" date="2010" name="Nature">
        <title>Perigord black truffle genome uncovers evolutionary origins and mechanisms of symbiosis.</title>
        <authorList>
            <person name="Martin F."/>
            <person name="Kohler A."/>
            <person name="Murat C."/>
            <person name="Balestrini R."/>
            <person name="Coutinho P.M."/>
            <person name="Jaillon O."/>
            <person name="Montanini B."/>
            <person name="Morin E."/>
            <person name="Noel B."/>
            <person name="Percudani R."/>
            <person name="Porcel B."/>
            <person name="Rubini A."/>
            <person name="Amicucci A."/>
            <person name="Amselem J."/>
            <person name="Anthouard V."/>
            <person name="Arcioni S."/>
            <person name="Artiguenave F."/>
            <person name="Aury J.M."/>
            <person name="Ballario P."/>
            <person name="Bolchi A."/>
            <person name="Brenna A."/>
            <person name="Brun A."/>
            <person name="Buee M."/>
            <person name="Cantarel B."/>
            <person name="Chevalier G."/>
            <person name="Couloux A."/>
            <person name="Da Silva C."/>
            <person name="Denoeud F."/>
            <person name="Duplessis S."/>
            <person name="Ghignone S."/>
            <person name="Hilselberger B."/>
            <person name="Iotti M."/>
            <person name="Marcais B."/>
            <person name="Mello A."/>
            <person name="Miranda M."/>
            <person name="Pacioni G."/>
            <person name="Quesneville H."/>
            <person name="Riccioni C."/>
            <person name="Ruotolo R."/>
            <person name="Splivallo R."/>
            <person name="Stocchi V."/>
            <person name="Tisserant E."/>
            <person name="Viscomi A.R."/>
            <person name="Zambonelli A."/>
            <person name="Zampieri E."/>
            <person name="Henrissat B."/>
            <person name="Lebrun M.H."/>
            <person name="Paolocci F."/>
            <person name="Bonfante P."/>
            <person name="Ottonello S."/>
            <person name="Wincker P."/>
        </authorList>
    </citation>
    <scope>NUCLEOTIDE SEQUENCE [LARGE SCALE GENOMIC DNA]</scope>
    <source>
        <strain evidence="3 4">Mel28</strain>
    </source>
</reference>
<dbReference type="GeneID" id="9181376"/>
<dbReference type="HOGENOM" id="CLU_533389_0_0_1"/>
<protein>
    <submittedName>
        <fullName evidence="3">(Perigord truffle) hypothetical protein</fullName>
    </submittedName>
</protein>
<dbReference type="EMBL" id="FN430031">
    <property type="protein sequence ID" value="CAZ80557.1"/>
    <property type="molecule type" value="Genomic_DNA"/>
</dbReference>
<dbReference type="InterPro" id="IPR054708">
    <property type="entry name" value="MTPAP-like_central"/>
</dbReference>
<dbReference type="PANTHER" id="PTHR23092:SF15">
    <property type="entry name" value="INACTIVE NON-CANONICAL POLY(A) RNA POLYMERASE PROTEIN TRF4-2-RELATED"/>
    <property type="match status" value="1"/>
</dbReference>
<accession>D5G7R4</accession>
<dbReference type="FunCoup" id="D5G7R4">
    <property type="interactions" value="565"/>
</dbReference>
<dbReference type="STRING" id="656061.D5G7R4"/>
<dbReference type="Pfam" id="PF22600">
    <property type="entry name" value="MTPAP-like_central"/>
    <property type="match status" value="1"/>
</dbReference>